<accession>A0A1B0CU21</accession>
<dbReference type="GO" id="GO:0003723">
    <property type="term" value="F:RNA binding"/>
    <property type="evidence" value="ECO:0007669"/>
    <property type="project" value="TreeGrafter"/>
</dbReference>
<dbReference type="GO" id="GO:0071013">
    <property type="term" value="C:catalytic step 2 spliceosome"/>
    <property type="evidence" value="ECO:0007669"/>
    <property type="project" value="TreeGrafter"/>
</dbReference>
<proteinExistence type="predicted"/>
<dbReference type="InterPro" id="IPR052115">
    <property type="entry name" value="NEXT_complex_subunit_ZCCHC8"/>
</dbReference>
<feature type="compositionally biased region" description="Basic and acidic residues" evidence="6">
    <location>
        <begin position="419"/>
        <end position="428"/>
    </location>
</feature>
<reference evidence="8" key="1">
    <citation type="submission" date="2020-05" db="UniProtKB">
        <authorList>
            <consortium name="EnsemblMetazoa"/>
        </authorList>
    </citation>
    <scope>IDENTIFICATION</scope>
    <source>
        <strain evidence="8">Jacobina</strain>
    </source>
</reference>
<name>A0A1B0CU21_LUTLO</name>
<evidence type="ECO:0000259" key="7">
    <source>
        <dbReference type="SMART" id="SM00581"/>
    </source>
</evidence>
<comment type="subcellular location">
    <subcellularLocation>
        <location evidence="1">Nucleus</location>
    </subcellularLocation>
</comment>
<evidence type="ECO:0000256" key="1">
    <source>
        <dbReference type="ARBA" id="ARBA00004123"/>
    </source>
</evidence>
<dbReference type="AlphaFoldDB" id="A0A1B0CU21"/>
<dbReference type="Proteomes" id="UP000092461">
    <property type="component" value="Unassembled WGS sequence"/>
</dbReference>
<feature type="compositionally biased region" description="Low complexity" evidence="6">
    <location>
        <begin position="390"/>
        <end position="416"/>
    </location>
</feature>
<dbReference type="VEuPathDB" id="VectorBase:LLONM1_009908"/>
<dbReference type="SMART" id="SM00581">
    <property type="entry name" value="PSP"/>
    <property type="match status" value="1"/>
</dbReference>
<protein>
    <recommendedName>
        <fullName evidence="7">PSP proline-rich domain-containing protein</fullName>
    </recommendedName>
</protein>
<evidence type="ECO:0000313" key="8">
    <source>
        <dbReference type="EnsemblMetazoa" id="LLOJ008372-PA"/>
    </source>
</evidence>
<dbReference type="PANTHER" id="PTHR13316:SF0">
    <property type="entry name" value="ZINC FINGER CCHC DOMAIN-CONTAINING PROTEIN 8"/>
    <property type="match status" value="1"/>
</dbReference>
<dbReference type="GO" id="GO:0008270">
    <property type="term" value="F:zinc ion binding"/>
    <property type="evidence" value="ECO:0007669"/>
    <property type="project" value="UniProtKB-KW"/>
</dbReference>
<evidence type="ECO:0000256" key="4">
    <source>
        <dbReference type="ARBA" id="ARBA00022833"/>
    </source>
</evidence>
<dbReference type="InterPro" id="IPR006568">
    <property type="entry name" value="PSP_pro-rich"/>
</dbReference>
<evidence type="ECO:0000256" key="2">
    <source>
        <dbReference type="ARBA" id="ARBA00022723"/>
    </source>
</evidence>
<keyword evidence="3" id="KW-0863">Zinc-finger</keyword>
<evidence type="ECO:0000313" key="9">
    <source>
        <dbReference type="Proteomes" id="UP000092461"/>
    </source>
</evidence>
<dbReference type="VEuPathDB" id="VectorBase:LLOJ008372"/>
<evidence type="ECO:0000256" key="6">
    <source>
        <dbReference type="SAM" id="MobiDB-lite"/>
    </source>
</evidence>
<keyword evidence="2" id="KW-0479">Metal-binding</keyword>
<evidence type="ECO:0000256" key="3">
    <source>
        <dbReference type="ARBA" id="ARBA00022771"/>
    </source>
</evidence>
<dbReference type="Pfam" id="PF04046">
    <property type="entry name" value="PSP"/>
    <property type="match status" value="1"/>
</dbReference>
<keyword evidence="4" id="KW-0862">Zinc</keyword>
<feature type="domain" description="PSP proline-rich" evidence="7">
    <location>
        <begin position="190"/>
        <end position="242"/>
    </location>
</feature>
<feature type="region of interest" description="Disordered" evidence="6">
    <location>
        <begin position="350"/>
        <end position="439"/>
    </location>
</feature>
<dbReference type="PANTHER" id="PTHR13316">
    <property type="entry name" value="ZINC FINGER, CCHC DOMAIN CONTAINING 8"/>
    <property type="match status" value="1"/>
</dbReference>
<sequence>MSEALDLNASDCIVLEEHISVVDLDTTEEEISDKAANTEAEKEKPFVQLIFQDAGACRALLDRIRRCVEVYLKTQDKTVRVVTDESGEKAEIFADGKDDGSIFMVDKNPSTRLKTIEVPAYQSSERTLHNGELPEVRQRLRKVPMCYNCGDGHALNDCTLPRNPERIRKARMQMQSNKLERYHMDIEQKFAHLKPGCCSENLKKALGVGRKHLPGFIYRMRLLGYPPGWLEEAKVSHSGLNLFDSEGRSVRHEDVEDGEVDEMRAKYNPEKIIDFPGFNVDPPLGYVDESQFHGVPAMMDYHRKEVMFRMFGLEESQPGYKKKRLGELEASNGDTPPPVALDMDIEEGGRRFWHSEPSPPGVNDESSQDSRGVREEPEGDSQEAQLSPSLDELQAAQERLLEALSANSPGNPSSPATMERPKTPDNRGKSLSTTGKYEKMKNVLEKVREKVCKIHKD</sequence>
<keyword evidence="9" id="KW-1185">Reference proteome</keyword>
<evidence type="ECO:0000256" key="5">
    <source>
        <dbReference type="ARBA" id="ARBA00023242"/>
    </source>
</evidence>
<dbReference type="EMBL" id="AJWK01028329">
    <property type="status" value="NOT_ANNOTATED_CDS"/>
    <property type="molecule type" value="Genomic_DNA"/>
</dbReference>
<dbReference type="EnsemblMetazoa" id="LLOJ008372-RA">
    <property type="protein sequence ID" value="LLOJ008372-PA"/>
    <property type="gene ID" value="LLOJ008372"/>
</dbReference>
<keyword evidence="5" id="KW-0539">Nucleus</keyword>
<organism evidence="8 9">
    <name type="scientific">Lutzomyia longipalpis</name>
    <name type="common">Sand fly</name>
    <dbReference type="NCBI Taxonomy" id="7200"/>
    <lineage>
        <taxon>Eukaryota</taxon>
        <taxon>Metazoa</taxon>
        <taxon>Ecdysozoa</taxon>
        <taxon>Arthropoda</taxon>
        <taxon>Hexapoda</taxon>
        <taxon>Insecta</taxon>
        <taxon>Pterygota</taxon>
        <taxon>Neoptera</taxon>
        <taxon>Endopterygota</taxon>
        <taxon>Diptera</taxon>
        <taxon>Nematocera</taxon>
        <taxon>Psychodoidea</taxon>
        <taxon>Psychodidae</taxon>
        <taxon>Lutzomyia</taxon>
        <taxon>Lutzomyia</taxon>
    </lineage>
</organism>